<reference evidence="6 7" key="1">
    <citation type="journal article" date="2019" name="Syst. Appl. Microbiol.">
        <title>Oenococcus sicerae sp. nov., isolated from French cider.</title>
        <authorList>
            <person name="Cousin F.J."/>
            <person name="Le Guellec R."/>
            <person name="Chagnot C."/>
            <person name="Goux D."/>
            <person name="Dalmasso M."/>
            <person name="Laplace J.M."/>
            <person name="Cretenet M."/>
        </authorList>
    </citation>
    <scope>NUCLEOTIDE SEQUENCE [LARGE SCALE GENOMIC DNA]</scope>
    <source>
        <strain evidence="6 7">UCMA 15228</strain>
    </source>
</reference>
<dbReference type="GO" id="GO:0008422">
    <property type="term" value="F:beta-glucosidase activity"/>
    <property type="evidence" value="ECO:0007669"/>
    <property type="project" value="TreeGrafter"/>
</dbReference>
<keyword evidence="3" id="KW-0326">Glycosidase</keyword>
<reference evidence="5" key="2">
    <citation type="submission" date="2019-01" db="EMBL/GenBank/DDBJ databases">
        <title>Oenococcus sicerae UCMA17102.</title>
        <authorList>
            <person name="Cousin F.J."/>
            <person name="Le Guellec R."/>
            <person name="Cretenet M."/>
        </authorList>
    </citation>
    <scope>NUCLEOTIDE SEQUENCE</scope>
    <source>
        <strain evidence="5">UCMA17102</strain>
    </source>
</reference>
<dbReference type="Gene3D" id="3.20.20.80">
    <property type="entry name" value="Glycosidases"/>
    <property type="match status" value="1"/>
</dbReference>
<dbReference type="EMBL" id="CP029684">
    <property type="protein sequence ID" value="QAS69088.1"/>
    <property type="molecule type" value="Genomic_DNA"/>
</dbReference>
<accession>A0AAJ1RAE3</accession>
<evidence type="ECO:0000313" key="5">
    <source>
        <dbReference type="EMBL" id="MDN6899938.1"/>
    </source>
</evidence>
<keyword evidence="7" id="KW-1185">Reference proteome</keyword>
<dbReference type="RefSeq" id="WP_128684889.1">
    <property type="nucleotide sequence ID" value="NZ_CP029684.2"/>
</dbReference>
<protein>
    <submittedName>
        <fullName evidence="5">Glycoside hydrolase family 1 protein</fullName>
    </submittedName>
</protein>
<evidence type="ECO:0000256" key="3">
    <source>
        <dbReference type="ARBA" id="ARBA00023295"/>
    </source>
</evidence>
<dbReference type="GO" id="GO:0005829">
    <property type="term" value="C:cytosol"/>
    <property type="evidence" value="ECO:0007669"/>
    <property type="project" value="TreeGrafter"/>
</dbReference>
<dbReference type="PANTHER" id="PTHR10353:SF122">
    <property type="entry name" value="6-PHOSPHO-BETA-GLUCOSIDASE ASCB-RELATED"/>
    <property type="match status" value="1"/>
</dbReference>
<keyword evidence="2 5" id="KW-0378">Hydrolase</keyword>
<comment type="similarity">
    <text evidence="1 4">Belongs to the glycosyl hydrolase 1 family.</text>
</comment>
<dbReference type="PANTHER" id="PTHR10353">
    <property type="entry name" value="GLYCOSYL HYDROLASE"/>
    <property type="match status" value="1"/>
</dbReference>
<evidence type="ECO:0000313" key="8">
    <source>
        <dbReference type="Proteomes" id="UP001167919"/>
    </source>
</evidence>
<dbReference type="SUPFAM" id="SSF51445">
    <property type="entry name" value="(Trans)glycosidases"/>
    <property type="match status" value="1"/>
</dbReference>
<proteinExistence type="inferred from homology"/>
<dbReference type="PRINTS" id="PR00131">
    <property type="entry name" value="GLHYDRLASE1"/>
</dbReference>
<evidence type="ECO:0000256" key="1">
    <source>
        <dbReference type="ARBA" id="ARBA00010838"/>
    </source>
</evidence>
<dbReference type="Pfam" id="PF00232">
    <property type="entry name" value="Glyco_hydro_1"/>
    <property type="match status" value="1"/>
</dbReference>
<dbReference type="InterPro" id="IPR001360">
    <property type="entry name" value="Glyco_hydro_1"/>
</dbReference>
<dbReference type="FunFam" id="3.20.20.80:FF:000004">
    <property type="entry name" value="Beta-glucosidase 6-phospho-beta-glucosidase"/>
    <property type="match status" value="1"/>
</dbReference>
<evidence type="ECO:0000256" key="4">
    <source>
        <dbReference type="RuleBase" id="RU003690"/>
    </source>
</evidence>
<name>A0AAJ1RAE3_9LACO</name>
<dbReference type="AlphaFoldDB" id="A0AAJ1RAE3"/>
<dbReference type="Proteomes" id="UP001167919">
    <property type="component" value="Unassembled WGS sequence"/>
</dbReference>
<dbReference type="GO" id="GO:0016052">
    <property type="term" value="P:carbohydrate catabolic process"/>
    <property type="evidence" value="ECO:0007669"/>
    <property type="project" value="TreeGrafter"/>
</dbReference>
<evidence type="ECO:0000256" key="2">
    <source>
        <dbReference type="ARBA" id="ARBA00022801"/>
    </source>
</evidence>
<organism evidence="5 8">
    <name type="scientific">Oenococcus sicerae</name>
    <dbReference type="NCBI Taxonomy" id="2203724"/>
    <lineage>
        <taxon>Bacteria</taxon>
        <taxon>Bacillati</taxon>
        <taxon>Bacillota</taxon>
        <taxon>Bacilli</taxon>
        <taxon>Lactobacillales</taxon>
        <taxon>Lactobacillaceae</taxon>
        <taxon>Oenococcus</taxon>
    </lineage>
</organism>
<evidence type="ECO:0000313" key="6">
    <source>
        <dbReference type="EMBL" id="QAS69088.1"/>
    </source>
</evidence>
<sequence length="461" mass="53629">MEIFRVGKLKKDFFWGNSTSSMQTEGAWNEGGKGLSIYDIKPSTENSSDWKIAIDEYHRYPEDIKIMKDLGMNFYRFQISWSRIQPDGEGEFNQEGIDFYRRFISELLDAGIEPMICLYHFDMPLALAKKYNGFLNRRVVDLFFEYAKKMINIFGDQVKYWLTFNEQNCFSLSSAFASSGYLNGGKTVRELYQIQHNIILAHCRIANYVHDLKPDLLIGGMEAFQEVYPASALPADVEVVRKYKEFVDYNLLRIFTEGKYSSEVVCFMEKNHIEDILKVSDLAEISRNRSDFISFSYYTTTTLTSSEIPIASVPNYYGEAGYKKNPYLLSNEWNWQIDPQGFYGILMDLFNRTHLPIFPIENGIGVRENWDGKHQINDDYRIYYHRVHIQALEKAVSDGVDVIGYLGWGLIDIPSSRGDVDKRYGVVYVNRTNHELLDLKRVPKKSYYWLQKVIKSNGTEL</sequence>
<evidence type="ECO:0000313" key="7">
    <source>
        <dbReference type="Proteomes" id="UP000286907"/>
    </source>
</evidence>
<dbReference type="Proteomes" id="UP000286907">
    <property type="component" value="Chromosome"/>
</dbReference>
<dbReference type="EMBL" id="SDWY01000001">
    <property type="protein sequence ID" value="MDN6899938.1"/>
    <property type="molecule type" value="Genomic_DNA"/>
</dbReference>
<reference evidence="6" key="3">
    <citation type="submission" date="2020-01" db="EMBL/GenBank/DDBJ databases">
        <authorList>
            <person name="Cousin F.J."/>
            <person name="Le Guellec R."/>
            <person name="Cretenet M."/>
        </authorList>
    </citation>
    <scope>NUCLEOTIDE SEQUENCE</scope>
    <source>
        <strain evidence="6">UCMA 15228</strain>
    </source>
</reference>
<dbReference type="InterPro" id="IPR017853">
    <property type="entry name" value="GH"/>
</dbReference>
<gene>
    <name evidence="6" type="ORF">DLJ48_00320</name>
    <name evidence="5" type="ORF">EVC35_02810</name>
</gene>